<evidence type="ECO:0000256" key="1">
    <source>
        <dbReference type="SAM" id="Phobius"/>
    </source>
</evidence>
<reference evidence="3 5" key="2">
    <citation type="submission" date="2020-09" db="EMBL/GenBank/DDBJ databases">
        <title>Co-existence of a novel multidrug-resistance efflux pump with carbapenem resistance gene blaVIM-2 in one megaplasmid in Pseudomonas putida.</title>
        <authorList>
            <person name="Peng K."/>
            <person name="Li R."/>
        </authorList>
    </citation>
    <scope>NUCLEOTIDE SEQUENCE [LARGE SCALE GENOMIC DNA]</scope>
    <source>
        <strain evidence="3 5">ZXPA-20</strain>
        <plasmid evidence="3 5">pZXPA-20-602k</plasmid>
    </source>
</reference>
<evidence type="ECO:0000313" key="3">
    <source>
        <dbReference type="EMBL" id="QOD01377.1"/>
    </source>
</evidence>
<protein>
    <submittedName>
        <fullName evidence="2">Uncharacterized protein</fullName>
    </submittedName>
</protein>
<dbReference type="Proteomes" id="UP000516786">
    <property type="component" value="Plasmid pZXPA-20-602k"/>
</dbReference>
<proteinExistence type="predicted"/>
<dbReference type="OrthoDB" id="9799785at2"/>
<reference evidence="2 4" key="1">
    <citation type="submission" date="2017-04" db="EMBL/GenBank/DDBJ databases">
        <title>Presence of VIM-2 positive Pseudomonas species in chickens and their surrounding environment.</title>
        <authorList>
            <person name="Zhang R."/>
        </authorList>
    </citation>
    <scope>NUCLEOTIDE SEQUENCE [LARGE SCALE GENOMIC DNA]</scope>
    <source>
        <strain evidence="2 4">DZ-C18</strain>
    </source>
</reference>
<keyword evidence="3" id="KW-0614">Plasmid</keyword>
<keyword evidence="1" id="KW-0812">Transmembrane</keyword>
<feature type="transmembrane region" description="Helical" evidence="1">
    <location>
        <begin position="7"/>
        <end position="26"/>
    </location>
</feature>
<dbReference type="EMBL" id="NBWC01000049">
    <property type="protein sequence ID" value="ORL58691.1"/>
    <property type="molecule type" value="Genomic_DNA"/>
</dbReference>
<dbReference type="AlphaFoldDB" id="A0A1X0ZMZ1"/>
<organism evidence="2 4">
    <name type="scientific">Pseudomonas putida</name>
    <name type="common">Arthrobacter siderocapsulatus</name>
    <dbReference type="NCBI Taxonomy" id="303"/>
    <lineage>
        <taxon>Bacteria</taxon>
        <taxon>Pseudomonadati</taxon>
        <taxon>Pseudomonadota</taxon>
        <taxon>Gammaproteobacteria</taxon>
        <taxon>Pseudomonadales</taxon>
        <taxon>Pseudomonadaceae</taxon>
        <taxon>Pseudomonas</taxon>
    </lineage>
</organism>
<keyword evidence="1" id="KW-1133">Transmembrane helix</keyword>
<sequence length="84" mass="9449">MPFDLKRFFEFAGTIAGIAGAVLLSLNTSYSPFGYVLFLFSSLFLAGHARMIRARWLLMLQACFLITNMNGIYHWLLLPAMAAQ</sequence>
<accession>A0A1X0ZMZ1</accession>
<keyword evidence="1" id="KW-0472">Membrane</keyword>
<evidence type="ECO:0000313" key="2">
    <source>
        <dbReference type="EMBL" id="ORL58691.1"/>
    </source>
</evidence>
<gene>
    <name evidence="2" type="ORF">B7H17_24480</name>
    <name evidence="3" type="ORF">ID616_32835</name>
</gene>
<feature type="transmembrane region" description="Helical" evidence="1">
    <location>
        <begin position="32"/>
        <end position="49"/>
    </location>
</feature>
<dbReference type="Proteomes" id="UP000193675">
    <property type="component" value="Unassembled WGS sequence"/>
</dbReference>
<feature type="transmembrane region" description="Helical" evidence="1">
    <location>
        <begin position="56"/>
        <end position="76"/>
    </location>
</feature>
<evidence type="ECO:0000313" key="5">
    <source>
        <dbReference type="Proteomes" id="UP000516786"/>
    </source>
</evidence>
<geneLocation type="plasmid" evidence="3 5">
    <name>pZXPA-20-602k</name>
</geneLocation>
<dbReference type="RefSeq" id="WP_084851418.1">
    <property type="nucleotide sequence ID" value="NZ_CP061724.1"/>
</dbReference>
<name>A0A1X0ZMZ1_PSEPU</name>
<evidence type="ECO:0000313" key="4">
    <source>
        <dbReference type="Proteomes" id="UP000193675"/>
    </source>
</evidence>
<dbReference type="EMBL" id="CP061724">
    <property type="protein sequence ID" value="QOD01377.1"/>
    <property type="molecule type" value="Genomic_DNA"/>
</dbReference>